<proteinExistence type="inferred from homology"/>
<dbReference type="NCBIfam" id="TIGR00450">
    <property type="entry name" value="mnmE_trmE_thdF"/>
    <property type="match status" value="1"/>
</dbReference>
<feature type="binding site" evidence="7">
    <location>
        <begin position="275"/>
        <end position="278"/>
    </location>
    <ligand>
        <name>GTP</name>
        <dbReference type="ChEBI" id="CHEBI:37565"/>
    </ligand>
</feature>
<dbReference type="InterPro" id="IPR006073">
    <property type="entry name" value="GTP-bd"/>
</dbReference>
<feature type="binding site" evidence="7">
    <location>
        <begin position="231"/>
        <end position="236"/>
    </location>
    <ligand>
        <name>GTP</name>
        <dbReference type="ChEBI" id="CHEBI:37565"/>
    </ligand>
</feature>
<dbReference type="SUPFAM" id="SSF116878">
    <property type="entry name" value="TrmE connector domain"/>
    <property type="match status" value="1"/>
</dbReference>
<dbReference type="HAMAP" id="MF_00379">
    <property type="entry name" value="GTPase_MnmE"/>
    <property type="match status" value="1"/>
</dbReference>
<dbReference type="NCBIfam" id="NF003661">
    <property type="entry name" value="PRK05291.1-3"/>
    <property type="match status" value="1"/>
</dbReference>
<feature type="binding site" evidence="7">
    <location>
        <position position="231"/>
    </location>
    <ligand>
        <name>K(+)</name>
        <dbReference type="ChEBI" id="CHEBI:29103"/>
    </ligand>
</feature>
<reference evidence="10 11" key="1">
    <citation type="submission" date="2021-03" db="EMBL/GenBank/DDBJ databases">
        <title>Muricauda lutimaris sp. nov. and Muricauda ruestringensis sp. nov, two marine members of the Flavobacteriaceae isolated from deep sea sediments of Western Pacific.</title>
        <authorList>
            <person name="Zhao S."/>
            <person name="Liu R."/>
        </authorList>
    </citation>
    <scope>NUCLEOTIDE SEQUENCE [LARGE SCALE GENOMIC DNA]</scope>
    <source>
        <strain evidence="10 11">BC31-1-A7</strain>
    </source>
</reference>
<keyword evidence="7" id="KW-0378">Hydrolase</keyword>
<keyword evidence="2 7" id="KW-0819">tRNA processing</keyword>
<feature type="binding site" evidence="7">
    <location>
        <begin position="250"/>
        <end position="256"/>
    </location>
    <ligand>
        <name>GTP</name>
        <dbReference type="ChEBI" id="CHEBI:37565"/>
    </ligand>
</feature>
<comment type="function">
    <text evidence="7">Exhibits a very high intrinsic GTPase hydrolysis rate. Involved in the addition of a carboxymethylaminomethyl (cmnm) group at the wobble position (U34) of certain tRNAs, forming tRNA-cmnm(5)s(2)U34.</text>
</comment>
<dbReference type="Pfam" id="PF12631">
    <property type="entry name" value="MnmE_helical"/>
    <property type="match status" value="1"/>
</dbReference>
<feature type="binding site" evidence="7">
    <location>
        <position position="235"/>
    </location>
    <ligand>
        <name>Mg(2+)</name>
        <dbReference type="ChEBI" id="CHEBI:18420"/>
    </ligand>
</feature>
<keyword evidence="5 7" id="KW-0630">Potassium</keyword>
<evidence type="ECO:0000256" key="6">
    <source>
        <dbReference type="ARBA" id="ARBA00023134"/>
    </source>
</evidence>
<dbReference type="PANTHER" id="PTHR42714">
    <property type="entry name" value="TRNA MODIFICATION GTPASE GTPBP3"/>
    <property type="match status" value="1"/>
</dbReference>
<dbReference type="CDD" id="cd04164">
    <property type="entry name" value="trmE"/>
    <property type="match status" value="1"/>
</dbReference>
<keyword evidence="7" id="KW-0479">Metal-binding</keyword>
<comment type="subcellular location">
    <subcellularLocation>
        <location evidence="7">Cytoplasm</location>
    </subcellularLocation>
</comment>
<sequence length="456" mass="50221">MSHTDNIVALATPSGTGAIAVIRVSGPEAIILVDKLFKSIKGKALAQQKSHTIHLGNIVDDDKILDEALVSIFKGPHSYTGENVVEISCHGSPFIQQQIIQLLLRNGCRAASAGEFTLRAFLNGKMDLSQAEAVADLIASDSEAAHDIAMQQMRGGFSNEIQELRQELLNFASLIELELDFSQEDVEFADRTQFNELLTRISTVLKKLIDSFALGNVIKNGIPVAIVGQPNVGKSTLLNVLLNEERAIVSEIAGTTRDTVEDHICIKGIGFRFIDTAGIRETVDVVEKIGIERTFEKIEKARLIIYLFDGMEFDKTELKQIQQRYPNKRLLPICNKMDLLNPNQKEKIASEIPDVLFLSAKLKEGISELETRLLSLVDSGALSGDTTIVTNSRHYDALLKALEEIQKVKEGLDMELSSDLMAIDIRQALYHLGEITGSVTTDDLLGNIFSNFCIGK</sequence>
<dbReference type="EC" id="3.6.-.-" evidence="7"/>
<dbReference type="Gene3D" id="1.20.120.430">
    <property type="entry name" value="tRNA modification GTPase MnmE domain 2"/>
    <property type="match status" value="1"/>
</dbReference>
<keyword evidence="4 7" id="KW-0460">Magnesium</keyword>
<organism evidence="10 11">
    <name type="scientific">Flagellimonas aurea</name>
    <dbReference type="NCBI Taxonomy" id="2915619"/>
    <lineage>
        <taxon>Bacteria</taxon>
        <taxon>Pseudomonadati</taxon>
        <taxon>Bacteroidota</taxon>
        <taxon>Flavobacteriia</taxon>
        <taxon>Flavobacteriales</taxon>
        <taxon>Flavobacteriaceae</taxon>
        <taxon>Flagellimonas</taxon>
    </lineage>
</organism>
<gene>
    <name evidence="7 10" type="primary">mnmE</name>
    <name evidence="7" type="synonym">trmE</name>
    <name evidence="10" type="ORF">J0656_06900</name>
</gene>
<comment type="subunit">
    <text evidence="7">Homodimer. Heterotetramer of two MnmE and two MnmG subunits.</text>
</comment>
<protein>
    <recommendedName>
        <fullName evidence="7">tRNA modification GTPase MnmE</fullName>
        <ecNumber evidence="7">3.6.-.-</ecNumber>
    </recommendedName>
</protein>
<evidence type="ECO:0000256" key="1">
    <source>
        <dbReference type="ARBA" id="ARBA00011043"/>
    </source>
</evidence>
<evidence type="ECO:0000256" key="3">
    <source>
        <dbReference type="ARBA" id="ARBA00022741"/>
    </source>
</evidence>
<evidence type="ECO:0000259" key="9">
    <source>
        <dbReference type="PROSITE" id="PS51709"/>
    </source>
</evidence>
<accession>A0ABS3G4F2</accession>
<evidence type="ECO:0000256" key="4">
    <source>
        <dbReference type="ARBA" id="ARBA00022842"/>
    </source>
</evidence>
<comment type="similarity">
    <text evidence="1 7 8">Belongs to the TRAFAC class TrmE-Era-EngA-EngB-Septin-like GTPase superfamily. TrmE GTPase family.</text>
</comment>
<comment type="cofactor">
    <cofactor evidence="7">
        <name>K(+)</name>
        <dbReference type="ChEBI" id="CHEBI:29103"/>
    </cofactor>
    <text evidence="7">Binds 1 potassium ion per subunit.</text>
</comment>
<evidence type="ECO:0000313" key="11">
    <source>
        <dbReference type="Proteomes" id="UP000664044"/>
    </source>
</evidence>
<feature type="binding site" evidence="7">
    <location>
        <position position="252"/>
    </location>
    <ligand>
        <name>K(+)</name>
        <dbReference type="ChEBI" id="CHEBI:29103"/>
    </ligand>
</feature>
<feature type="binding site" evidence="7">
    <location>
        <position position="255"/>
    </location>
    <ligand>
        <name>K(+)</name>
        <dbReference type="ChEBI" id="CHEBI:29103"/>
    </ligand>
</feature>
<dbReference type="EMBL" id="JAFLNL010000003">
    <property type="protein sequence ID" value="MBO0353741.1"/>
    <property type="molecule type" value="Genomic_DNA"/>
</dbReference>
<dbReference type="InterPro" id="IPR031168">
    <property type="entry name" value="G_TrmE"/>
</dbReference>
<feature type="binding site" evidence="7">
    <location>
        <position position="256"/>
    </location>
    <ligand>
        <name>Mg(2+)</name>
        <dbReference type="ChEBI" id="CHEBI:18420"/>
    </ligand>
</feature>
<dbReference type="InterPro" id="IPR005225">
    <property type="entry name" value="Small_GTP-bd"/>
</dbReference>
<dbReference type="InterPro" id="IPR027266">
    <property type="entry name" value="TrmE/GcvT-like"/>
</dbReference>
<comment type="caution">
    <text evidence="10">The sequence shown here is derived from an EMBL/GenBank/DDBJ whole genome shotgun (WGS) entry which is preliminary data.</text>
</comment>
<dbReference type="Pfam" id="PF01926">
    <property type="entry name" value="MMR_HSR1"/>
    <property type="match status" value="1"/>
</dbReference>
<feature type="binding site" evidence="7">
    <location>
        <position position="125"/>
    </location>
    <ligand>
        <name>(6S)-5-formyl-5,6,7,8-tetrahydrofolate</name>
        <dbReference type="ChEBI" id="CHEBI:57457"/>
    </ligand>
</feature>
<dbReference type="Gene3D" id="3.40.50.300">
    <property type="entry name" value="P-loop containing nucleotide triphosphate hydrolases"/>
    <property type="match status" value="1"/>
</dbReference>
<keyword evidence="11" id="KW-1185">Reference proteome</keyword>
<feature type="binding site" evidence="7">
    <location>
        <position position="86"/>
    </location>
    <ligand>
        <name>(6S)-5-formyl-5,6,7,8-tetrahydrofolate</name>
        <dbReference type="ChEBI" id="CHEBI:57457"/>
    </ligand>
</feature>
<evidence type="ECO:0000313" key="10">
    <source>
        <dbReference type="EMBL" id="MBO0353741.1"/>
    </source>
</evidence>
<name>A0ABS3G4F2_9FLAO</name>
<dbReference type="InterPro" id="IPR004520">
    <property type="entry name" value="GTPase_MnmE"/>
</dbReference>
<dbReference type="PANTHER" id="PTHR42714:SF2">
    <property type="entry name" value="TRNA MODIFICATION GTPASE GTPBP3, MITOCHONDRIAL"/>
    <property type="match status" value="1"/>
</dbReference>
<dbReference type="NCBIfam" id="TIGR00231">
    <property type="entry name" value="small_GTP"/>
    <property type="match status" value="1"/>
</dbReference>
<evidence type="ECO:0000256" key="5">
    <source>
        <dbReference type="ARBA" id="ARBA00022958"/>
    </source>
</evidence>
<dbReference type="Gene3D" id="3.30.1360.120">
    <property type="entry name" value="Probable tRNA modification gtpase trme, domain 1"/>
    <property type="match status" value="1"/>
</dbReference>
<keyword evidence="7" id="KW-0963">Cytoplasm</keyword>
<evidence type="ECO:0000256" key="2">
    <source>
        <dbReference type="ARBA" id="ARBA00022694"/>
    </source>
</evidence>
<evidence type="ECO:0000256" key="7">
    <source>
        <dbReference type="HAMAP-Rule" id="MF_00379"/>
    </source>
</evidence>
<dbReference type="SUPFAM" id="SSF52540">
    <property type="entry name" value="P-loop containing nucleoside triphosphate hydrolases"/>
    <property type="match status" value="1"/>
</dbReference>
<feature type="binding site" evidence="7">
    <location>
        <position position="456"/>
    </location>
    <ligand>
        <name>(6S)-5-formyl-5,6,7,8-tetrahydrofolate</name>
        <dbReference type="ChEBI" id="CHEBI:57457"/>
    </ligand>
</feature>
<dbReference type="PROSITE" id="PS51709">
    <property type="entry name" value="G_TRME"/>
    <property type="match status" value="1"/>
</dbReference>
<keyword evidence="3 7" id="KW-0547">Nucleotide-binding</keyword>
<dbReference type="Proteomes" id="UP000664044">
    <property type="component" value="Unassembled WGS sequence"/>
</dbReference>
<feature type="binding site" evidence="7">
    <location>
        <position position="23"/>
    </location>
    <ligand>
        <name>(6S)-5-formyl-5,6,7,8-tetrahydrofolate</name>
        <dbReference type="ChEBI" id="CHEBI:57457"/>
    </ligand>
</feature>
<dbReference type="CDD" id="cd14858">
    <property type="entry name" value="TrmE_N"/>
    <property type="match status" value="1"/>
</dbReference>
<dbReference type="InterPro" id="IPR018948">
    <property type="entry name" value="GTP-bd_TrmE_N"/>
</dbReference>
<feature type="binding site" evidence="7">
    <location>
        <position position="250"/>
    </location>
    <ligand>
        <name>K(+)</name>
        <dbReference type="ChEBI" id="CHEBI:29103"/>
    </ligand>
</feature>
<dbReference type="InterPro" id="IPR025867">
    <property type="entry name" value="MnmE_helical"/>
</dbReference>
<dbReference type="InterPro" id="IPR027368">
    <property type="entry name" value="MnmE_dom2"/>
</dbReference>
<feature type="domain" description="TrmE-type G" evidence="9">
    <location>
        <begin position="221"/>
        <end position="378"/>
    </location>
</feature>
<dbReference type="InterPro" id="IPR027417">
    <property type="entry name" value="P-loop_NTPase"/>
</dbReference>
<evidence type="ECO:0000256" key="8">
    <source>
        <dbReference type="RuleBase" id="RU003313"/>
    </source>
</evidence>
<keyword evidence="6 7" id="KW-0342">GTP-binding</keyword>
<comment type="caution">
    <text evidence="7">Lacks conserved residue(s) required for the propagation of feature annotation.</text>
</comment>
<dbReference type="Pfam" id="PF10396">
    <property type="entry name" value="TrmE_N"/>
    <property type="match status" value="1"/>
</dbReference>
<dbReference type="RefSeq" id="WP_207032497.1">
    <property type="nucleotide sequence ID" value="NZ_JAFLNL010000003.1"/>
</dbReference>